<gene>
    <name evidence="1" type="ORF">IQ249_10685</name>
</gene>
<comment type="caution">
    <text evidence="1">The sequence shown here is derived from an EMBL/GenBank/DDBJ whole genome shotgun (WGS) entry which is preliminary data.</text>
</comment>
<organism evidence="1 2">
    <name type="scientific">Lusitaniella coriacea LEGE 07157</name>
    <dbReference type="NCBI Taxonomy" id="945747"/>
    <lineage>
        <taxon>Bacteria</taxon>
        <taxon>Bacillati</taxon>
        <taxon>Cyanobacteriota</taxon>
        <taxon>Cyanophyceae</taxon>
        <taxon>Spirulinales</taxon>
        <taxon>Lusitaniellaceae</taxon>
        <taxon>Lusitaniella</taxon>
    </lineage>
</organism>
<dbReference type="EMBL" id="JADEWZ010000013">
    <property type="protein sequence ID" value="MBE9116364.1"/>
    <property type="molecule type" value="Genomic_DNA"/>
</dbReference>
<evidence type="ECO:0000313" key="2">
    <source>
        <dbReference type="Proteomes" id="UP000654482"/>
    </source>
</evidence>
<accession>A0A8J7DWA9</accession>
<dbReference type="AlphaFoldDB" id="A0A8J7DWA9"/>
<keyword evidence="2" id="KW-1185">Reference proteome</keyword>
<name>A0A8J7DWA9_9CYAN</name>
<protein>
    <recommendedName>
        <fullName evidence="3">Biotin carboxylase</fullName>
    </recommendedName>
</protein>
<reference evidence="1" key="1">
    <citation type="submission" date="2020-10" db="EMBL/GenBank/DDBJ databases">
        <authorList>
            <person name="Castelo-Branco R."/>
            <person name="Eusebio N."/>
            <person name="Adriana R."/>
            <person name="Vieira A."/>
            <person name="Brugerolle De Fraissinette N."/>
            <person name="Rezende De Castro R."/>
            <person name="Schneider M.P."/>
            <person name="Vasconcelos V."/>
            <person name="Leao P.N."/>
        </authorList>
    </citation>
    <scope>NUCLEOTIDE SEQUENCE</scope>
    <source>
        <strain evidence="1">LEGE 07157</strain>
    </source>
</reference>
<evidence type="ECO:0008006" key="3">
    <source>
        <dbReference type="Google" id="ProtNLM"/>
    </source>
</evidence>
<dbReference type="RefSeq" id="WP_194029456.1">
    <property type="nucleotide sequence ID" value="NZ_JADEWZ010000013.1"/>
</dbReference>
<proteinExistence type="predicted"/>
<dbReference type="Proteomes" id="UP000654482">
    <property type="component" value="Unassembled WGS sequence"/>
</dbReference>
<sequence length="149" mass="16321">MKFKSLKIVWVACLLWIASWLVTPAALALTSIKLSDISYRECPSDVAEGIVSSNDGSLFSSCFLVTGKANNASGKIVVDADVFGRIYDANNNPVFRNSSRVGTIPEIPPGVSDFELRISVPENQPLPLQLKQFKASGFASRVRPFYYTD</sequence>
<evidence type="ECO:0000313" key="1">
    <source>
        <dbReference type="EMBL" id="MBE9116364.1"/>
    </source>
</evidence>